<gene>
    <name evidence="1" type="ORF">F6J89_14185</name>
</gene>
<protein>
    <submittedName>
        <fullName evidence="1">Class I SAM-dependent methyltransferase</fullName>
    </submittedName>
</protein>
<dbReference type="GO" id="GO:0032259">
    <property type="term" value="P:methylation"/>
    <property type="evidence" value="ECO:0007669"/>
    <property type="project" value="UniProtKB-KW"/>
</dbReference>
<dbReference type="PROSITE" id="PS51608">
    <property type="entry name" value="SAM_MT_UBIE"/>
    <property type="match status" value="1"/>
</dbReference>
<accession>A0A6B3NFB1</accession>
<dbReference type="PANTHER" id="PTHR44068:SF11">
    <property type="entry name" value="GERANYL DIPHOSPHATE 2-C-METHYLTRANSFERASE"/>
    <property type="match status" value="1"/>
</dbReference>
<sequence length="278" mass="30981">MNYQVELNDYKQQIANLYSRRSSNYDRSDWHRRIAHRLVEYAQLRSGQQILDLATGTGMVAIEASQIVGTEGQVMGIDISAGMLDVAKRKAKTLGLSNIEFLLADAETLNLPANSFDHIFCSSALIWMPDLLGTLRLWHRFLKPGGLLSFHAFADTAFVGGVVAQKVLEKYGVSLLFSKPTGTVEKCYNLLLQAGFEEIDIQTEQDGNYISLEKAKGMWLDNGSSPTPGQYPNPLLKLSSEKLTQAKVEFDAELEMLDTEQGVWNDVTIFYSFGRKAA</sequence>
<dbReference type="InterPro" id="IPR029063">
    <property type="entry name" value="SAM-dependent_MTases_sf"/>
</dbReference>
<dbReference type="Gene3D" id="3.40.50.150">
    <property type="entry name" value="Vaccinia Virus protein VP39"/>
    <property type="match status" value="1"/>
</dbReference>
<dbReference type="Pfam" id="PF01209">
    <property type="entry name" value="Ubie_methyltran"/>
    <property type="match status" value="1"/>
</dbReference>
<comment type="caution">
    <text evidence="1">The sequence shown here is derived from an EMBL/GenBank/DDBJ whole genome shotgun (WGS) entry which is preliminary data.</text>
</comment>
<keyword evidence="1" id="KW-0489">Methyltransferase</keyword>
<dbReference type="InterPro" id="IPR050447">
    <property type="entry name" value="Erg6_SMT_methyltransf"/>
</dbReference>
<proteinExistence type="predicted"/>
<dbReference type="PANTHER" id="PTHR44068">
    <property type="entry name" value="ZGC:194242"/>
    <property type="match status" value="1"/>
</dbReference>
<dbReference type="EMBL" id="JAAHFQ010000256">
    <property type="protein sequence ID" value="NER28744.1"/>
    <property type="molecule type" value="Genomic_DNA"/>
</dbReference>
<keyword evidence="1" id="KW-0808">Transferase</keyword>
<dbReference type="CDD" id="cd02440">
    <property type="entry name" value="AdoMet_MTases"/>
    <property type="match status" value="1"/>
</dbReference>
<dbReference type="AlphaFoldDB" id="A0A6B3NFB1"/>
<organism evidence="1">
    <name type="scientific">Symploca sp. SIO1C4</name>
    <dbReference type="NCBI Taxonomy" id="2607765"/>
    <lineage>
        <taxon>Bacteria</taxon>
        <taxon>Bacillati</taxon>
        <taxon>Cyanobacteriota</taxon>
        <taxon>Cyanophyceae</taxon>
        <taxon>Coleofasciculales</taxon>
        <taxon>Coleofasciculaceae</taxon>
        <taxon>Symploca</taxon>
    </lineage>
</organism>
<name>A0A6B3NFB1_9CYAN</name>
<dbReference type="InterPro" id="IPR004033">
    <property type="entry name" value="UbiE/COQ5_MeTrFase"/>
</dbReference>
<evidence type="ECO:0000313" key="1">
    <source>
        <dbReference type="EMBL" id="NER28744.1"/>
    </source>
</evidence>
<dbReference type="GO" id="GO:0008168">
    <property type="term" value="F:methyltransferase activity"/>
    <property type="evidence" value="ECO:0007669"/>
    <property type="project" value="UniProtKB-KW"/>
</dbReference>
<reference evidence="1" key="1">
    <citation type="submission" date="2019-11" db="EMBL/GenBank/DDBJ databases">
        <title>Genomic insights into an expanded diversity of filamentous marine cyanobacteria reveals the extraordinary biosynthetic potential of Moorea and Okeania.</title>
        <authorList>
            <person name="Ferreira Leao T."/>
            <person name="Wang M."/>
            <person name="Moss N."/>
            <person name="Da Silva R."/>
            <person name="Sanders J."/>
            <person name="Nurk S."/>
            <person name="Gurevich A."/>
            <person name="Humphrey G."/>
            <person name="Reher R."/>
            <person name="Zhu Q."/>
            <person name="Belda-Ferre P."/>
            <person name="Glukhov E."/>
            <person name="Rex R."/>
            <person name="Dorrestein P.C."/>
            <person name="Knight R."/>
            <person name="Pevzner P."/>
            <person name="Gerwick W.H."/>
            <person name="Gerwick L."/>
        </authorList>
    </citation>
    <scope>NUCLEOTIDE SEQUENCE</scope>
    <source>
        <strain evidence="1">SIO1C4</strain>
    </source>
</reference>
<dbReference type="SUPFAM" id="SSF53335">
    <property type="entry name" value="S-adenosyl-L-methionine-dependent methyltransferases"/>
    <property type="match status" value="1"/>
</dbReference>